<organism evidence="3 4">
    <name type="scientific">Fimbriiglobus ruber</name>
    <dbReference type="NCBI Taxonomy" id="1908690"/>
    <lineage>
        <taxon>Bacteria</taxon>
        <taxon>Pseudomonadati</taxon>
        <taxon>Planctomycetota</taxon>
        <taxon>Planctomycetia</taxon>
        <taxon>Gemmatales</taxon>
        <taxon>Gemmataceae</taxon>
        <taxon>Fimbriiglobus</taxon>
    </lineage>
</organism>
<accession>A0A225CY47</accession>
<evidence type="ECO:0000313" key="4">
    <source>
        <dbReference type="Proteomes" id="UP000214646"/>
    </source>
</evidence>
<feature type="transmembrane region" description="Helical" evidence="2">
    <location>
        <begin position="247"/>
        <end position="265"/>
    </location>
</feature>
<feature type="region of interest" description="Disordered" evidence="1">
    <location>
        <begin position="1"/>
        <end position="29"/>
    </location>
</feature>
<comment type="caution">
    <text evidence="3">The sequence shown here is derived from an EMBL/GenBank/DDBJ whole genome shotgun (WGS) entry which is preliminary data.</text>
</comment>
<sequence length="429" mass="48893">MGIDALRKTRALNRKRPAGAPQSQRGERQIVIPMTKEQYDDCWVHADKMRELVDRVLLDNPELFPPDLRDGYAFHGFGRPSQKRDGLRLRKIRPKAGGEAYHIRPSFVMSDMTGTTDELEHPLRLASFGVPYWVLTTIYGHTDMYWHRLVERIGRNRLVGTTVRDPRRLPAHLAADEHHVDGNGAKGYVATTAAAGGLLGIALTEKADDEHLTAAYGAFAAEARGVDPASAPETVNTDGWASTRNAFRAHFATLAVILCFLHGFLKIRDRCRKNRDLHTRVWDVYRAETAEEFRVRMAAFRAWFESGTWPQPVREMAEKLWNRSEEYAVACSYPGCHRTSNAVDRPMNRLTRVMYAGRGLHGHQASSQRRLRGWALLFNFRPFAKRSGEERKHQSRAHRLSEKQYSNNWLENLQISASLMGRQDAPAIR</sequence>
<proteinExistence type="predicted"/>
<feature type="compositionally biased region" description="Basic residues" evidence="1">
    <location>
        <begin position="8"/>
        <end position="17"/>
    </location>
</feature>
<keyword evidence="2" id="KW-1133">Transmembrane helix</keyword>
<evidence type="ECO:0000313" key="3">
    <source>
        <dbReference type="EMBL" id="OWK34152.1"/>
    </source>
</evidence>
<evidence type="ECO:0000256" key="1">
    <source>
        <dbReference type="SAM" id="MobiDB-lite"/>
    </source>
</evidence>
<evidence type="ECO:0008006" key="5">
    <source>
        <dbReference type="Google" id="ProtNLM"/>
    </source>
</evidence>
<keyword evidence="2" id="KW-0812">Transmembrane</keyword>
<keyword evidence="2" id="KW-0472">Membrane</keyword>
<dbReference type="EMBL" id="NIDE01000020">
    <property type="protein sequence ID" value="OWK34152.1"/>
    <property type="molecule type" value="Genomic_DNA"/>
</dbReference>
<gene>
    <name evidence="3" type="ORF">FRUB_10123</name>
</gene>
<dbReference type="Proteomes" id="UP000214646">
    <property type="component" value="Unassembled WGS sequence"/>
</dbReference>
<name>A0A225CY47_9BACT</name>
<keyword evidence="4" id="KW-1185">Reference proteome</keyword>
<evidence type="ECO:0000256" key="2">
    <source>
        <dbReference type="SAM" id="Phobius"/>
    </source>
</evidence>
<dbReference type="AlphaFoldDB" id="A0A225CY47"/>
<reference evidence="4" key="1">
    <citation type="submission" date="2017-06" db="EMBL/GenBank/DDBJ databases">
        <title>Genome analysis of Fimbriiglobus ruber SP5, the first member of the order Planctomycetales with confirmed chitinolytic capability.</title>
        <authorList>
            <person name="Ravin N.V."/>
            <person name="Rakitin A.L."/>
            <person name="Ivanova A.A."/>
            <person name="Beletsky A.V."/>
            <person name="Kulichevskaya I.S."/>
            <person name="Mardanov A.V."/>
            <person name="Dedysh S.N."/>
        </authorList>
    </citation>
    <scope>NUCLEOTIDE SEQUENCE [LARGE SCALE GENOMIC DNA]</scope>
    <source>
        <strain evidence="4">SP5</strain>
    </source>
</reference>
<protein>
    <recommendedName>
        <fullName evidence="5">Mobile element protein</fullName>
    </recommendedName>
</protein>